<feature type="compositionally biased region" description="Basic and acidic residues" evidence="11">
    <location>
        <begin position="45"/>
        <end position="60"/>
    </location>
</feature>
<dbReference type="InterPro" id="IPR044880">
    <property type="entry name" value="NCX_ion-bd_dom_sf"/>
</dbReference>
<dbReference type="Gene3D" id="1.20.1420.30">
    <property type="entry name" value="NCX, central ion-binding region"/>
    <property type="match status" value="1"/>
</dbReference>
<feature type="compositionally biased region" description="Polar residues" evidence="11">
    <location>
        <begin position="1"/>
        <end position="11"/>
    </location>
</feature>
<reference evidence="13" key="1">
    <citation type="submission" date="2023-06" db="EMBL/GenBank/DDBJ databases">
        <authorList>
            <consortium name="Lawrence Berkeley National Laboratory"/>
            <person name="Ahrendt S."/>
            <person name="Sahu N."/>
            <person name="Indic B."/>
            <person name="Wong-Bajracharya J."/>
            <person name="Merenyi Z."/>
            <person name="Ke H.-M."/>
            <person name="Monk M."/>
            <person name="Kocsube S."/>
            <person name="Drula E."/>
            <person name="Lipzen A."/>
            <person name="Balint B."/>
            <person name="Henrissat B."/>
            <person name="Andreopoulos B."/>
            <person name="Martin F.M."/>
            <person name="Harder C.B."/>
            <person name="Rigling D."/>
            <person name="Ford K.L."/>
            <person name="Foster G.D."/>
            <person name="Pangilinan J."/>
            <person name="Papanicolaou A."/>
            <person name="Barry K."/>
            <person name="LaButti K."/>
            <person name="Viragh M."/>
            <person name="Koriabine M."/>
            <person name="Yan M."/>
            <person name="Riley R."/>
            <person name="Champramary S."/>
            <person name="Plett K.L."/>
            <person name="Tsai I.J."/>
            <person name="Slot J."/>
            <person name="Sipos G."/>
            <person name="Plett J."/>
            <person name="Nagy L.G."/>
            <person name="Grigoriev I.V."/>
        </authorList>
    </citation>
    <scope>NUCLEOTIDE SEQUENCE</scope>
    <source>
        <strain evidence="13">CCBAS 213</strain>
    </source>
</reference>
<keyword evidence="9 10" id="KW-0472">Membrane</keyword>
<keyword evidence="5 10" id="KW-0812">Transmembrane</keyword>
<keyword evidence="7 10" id="KW-1133">Transmembrane helix</keyword>
<proteinExistence type="inferred from homology"/>
<dbReference type="GO" id="GO:0012505">
    <property type="term" value="C:endomembrane system"/>
    <property type="evidence" value="ECO:0007669"/>
    <property type="project" value="UniProtKB-SubCell"/>
</dbReference>
<keyword evidence="3 10" id="KW-0813">Transport</keyword>
<feature type="transmembrane region" description="Helical" evidence="10">
    <location>
        <begin position="386"/>
        <end position="403"/>
    </location>
</feature>
<feature type="compositionally biased region" description="Low complexity" evidence="11">
    <location>
        <begin position="28"/>
        <end position="40"/>
    </location>
</feature>
<dbReference type="Pfam" id="PF01699">
    <property type="entry name" value="Na_Ca_ex"/>
    <property type="match status" value="2"/>
</dbReference>
<feature type="transmembrane region" description="Helical" evidence="10">
    <location>
        <begin position="129"/>
        <end position="150"/>
    </location>
</feature>
<name>A0AA39N4Y2_ARMTA</name>
<dbReference type="InterPro" id="IPR004798">
    <property type="entry name" value="CAX-like"/>
</dbReference>
<accession>A0AA39N4Y2</accession>
<feature type="transmembrane region" description="Helical" evidence="10">
    <location>
        <begin position="162"/>
        <end position="180"/>
    </location>
</feature>
<comment type="subcellular location">
    <subcellularLocation>
        <location evidence="1">Endomembrane system</location>
        <topology evidence="1">Multi-pass membrane protein</topology>
    </subcellularLocation>
    <subcellularLocation>
        <location evidence="10">Vacuole membrane</location>
    </subcellularLocation>
</comment>
<gene>
    <name evidence="13" type="ORF">EV420DRAFT_392339</name>
</gene>
<evidence type="ECO:0000256" key="5">
    <source>
        <dbReference type="ARBA" id="ARBA00022692"/>
    </source>
</evidence>
<dbReference type="GeneID" id="85365504"/>
<dbReference type="NCBIfam" id="TIGR00378">
    <property type="entry name" value="cax"/>
    <property type="match status" value="1"/>
</dbReference>
<dbReference type="RefSeq" id="XP_060330599.1">
    <property type="nucleotide sequence ID" value="XM_060481956.1"/>
</dbReference>
<dbReference type="InterPro" id="IPR004713">
    <property type="entry name" value="CaH_exchang"/>
</dbReference>
<organism evidence="13 14">
    <name type="scientific">Armillaria tabescens</name>
    <name type="common">Ringless honey mushroom</name>
    <name type="synonym">Agaricus tabescens</name>
    <dbReference type="NCBI Taxonomy" id="1929756"/>
    <lineage>
        <taxon>Eukaryota</taxon>
        <taxon>Fungi</taxon>
        <taxon>Dikarya</taxon>
        <taxon>Basidiomycota</taxon>
        <taxon>Agaricomycotina</taxon>
        <taxon>Agaricomycetes</taxon>
        <taxon>Agaricomycetidae</taxon>
        <taxon>Agaricales</taxon>
        <taxon>Marasmiineae</taxon>
        <taxon>Physalacriaceae</taxon>
        <taxon>Desarmillaria</taxon>
    </lineage>
</organism>
<evidence type="ECO:0000256" key="11">
    <source>
        <dbReference type="SAM" id="MobiDB-lite"/>
    </source>
</evidence>
<evidence type="ECO:0000256" key="4">
    <source>
        <dbReference type="ARBA" id="ARBA00022568"/>
    </source>
</evidence>
<keyword evidence="6 10" id="KW-0106">Calcium</keyword>
<protein>
    <recommendedName>
        <fullName evidence="10">Vacuolar calcium ion transporter</fullName>
    </recommendedName>
</protein>
<keyword evidence="14" id="KW-1185">Reference proteome</keyword>
<feature type="transmembrane region" description="Helical" evidence="10">
    <location>
        <begin position="410"/>
        <end position="428"/>
    </location>
</feature>
<keyword evidence="4 10" id="KW-0109">Calcium transport</keyword>
<evidence type="ECO:0000256" key="1">
    <source>
        <dbReference type="ARBA" id="ARBA00004127"/>
    </source>
</evidence>
<dbReference type="InterPro" id="IPR004837">
    <property type="entry name" value="NaCa_Exmemb"/>
</dbReference>
<dbReference type="GO" id="GO:0000329">
    <property type="term" value="C:fungal-type vacuole membrane"/>
    <property type="evidence" value="ECO:0007669"/>
    <property type="project" value="TreeGrafter"/>
</dbReference>
<dbReference type="EMBL" id="JAUEPS010000018">
    <property type="protein sequence ID" value="KAK0458311.1"/>
    <property type="molecule type" value="Genomic_DNA"/>
</dbReference>
<evidence type="ECO:0000256" key="3">
    <source>
        <dbReference type="ARBA" id="ARBA00022448"/>
    </source>
</evidence>
<evidence type="ECO:0000256" key="2">
    <source>
        <dbReference type="ARBA" id="ARBA00008170"/>
    </source>
</evidence>
<dbReference type="GO" id="GO:0015369">
    <property type="term" value="F:calcium:proton antiporter activity"/>
    <property type="evidence" value="ECO:0007669"/>
    <property type="project" value="UniProtKB-UniRule"/>
</dbReference>
<feature type="transmembrane region" description="Helical" evidence="10">
    <location>
        <begin position="349"/>
        <end position="374"/>
    </location>
</feature>
<feature type="transmembrane region" description="Helical" evidence="10">
    <location>
        <begin position="99"/>
        <end position="117"/>
    </location>
</feature>
<feature type="domain" description="Sodium/calcium exchanger membrane region" evidence="12">
    <location>
        <begin position="96"/>
        <end position="253"/>
    </location>
</feature>
<dbReference type="PANTHER" id="PTHR31503:SF20">
    <property type="entry name" value="CA(2+)_H(+) EXCHANGER, PUTATIVE (EUROFUNG)-RELATED"/>
    <property type="match status" value="1"/>
</dbReference>
<feature type="transmembrane region" description="Helical" evidence="10">
    <location>
        <begin position="285"/>
        <end position="303"/>
    </location>
</feature>
<evidence type="ECO:0000313" key="13">
    <source>
        <dbReference type="EMBL" id="KAK0458311.1"/>
    </source>
</evidence>
<evidence type="ECO:0000256" key="9">
    <source>
        <dbReference type="ARBA" id="ARBA00023136"/>
    </source>
</evidence>
<evidence type="ECO:0000256" key="10">
    <source>
        <dbReference type="RuleBase" id="RU365028"/>
    </source>
</evidence>
<comment type="caution">
    <text evidence="13">The sequence shown here is derived from an EMBL/GenBank/DDBJ whole genome shotgun (WGS) entry which is preliminary data.</text>
</comment>
<feature type="transmembrane region" description="Helical" evidence="10">
    <location>
        <begin position="323"/>
        <end position="342"/>
    </location>
</feature>
<keyword evidence="10" id="KW-0926">Vacuole</keyword>
<dbReference type="AlphaFoldDB" id="A0AA39N4Y2"/>
<feature type="transmembrane region" description="Helical" evidence="10">
    <location>
        <begin position="76"/>
        <end position="93"/>
    </location>
</feature>
<evidence type="ECO:0000256" key="7">
    <source>
        <dbReference type="ARBA" id="ARBA00022989"/>
    </source>
</evidence>
<feature type="region of interest" description="Disordered" evidence="11">
    <location>
        <begin position="1"/>
        <end position="61"/>
    </location>
</feature>
<dbReference type="PANTHER" id="PTHR31503">
    <property type="entry name" value="VACUOLAR CALCIUM ION TRANSPORTER"/>
    <property type="match status" value="1"/>
</dbReference>
<feature type="transmembrane region" description="Helical" evidence="10">
    <location>
        <begin position="192"/>
        <end position="212"/>
    </location>
</feature>
<evidence type="ECO:0000256" key="6">
    <source>
        <dbReference type="ARBA" id="ARBA00022837"/>
    </source>
</evidence>
<feature type="domain" description="Sodium/calcium exchanger membrane region" evidence="12">
    <location>
        <begin position="288"/>
        <end position="428"/>
    </location>
</feature>
<comment type="function">
    <text evidence="10">Has a role in promoting intracellular calcium ion sequestration via the exchange of calcium ions for hydrogen ions across the vacuolar membrane. Involved also in manganese ion homeostasis via its uptake into the vacuole.</text>
</comment>
<feature type="transmembrane region" description="Helical" evidence="10">
    <location>
        <begin position="232"/>
        <end position="250"/>
    </location>
</feature>
<evidence type="ECO:0000313" key="14">
    <source>
        <dbReference type="Proteomes" id="UP001175211"/>
    </source>
</evidence>
<keyword evidence="8 10" id="KW-0406">Ion transport</keyword>
<sequence length="446" mass="47616">MTEPSSHSTSHVLPEPTRTLTEDDDEPPSSGNSSNTSDGDQVTEPGDKERGECEPDRDPAPSHAASLLSALRYTSLNILLLCIPVSWALHFAAQSATLIFVFSALGIIPLAALLGYGTEQAATRTSASIGGLLNATLGNVVEMIIGGVGLQKCDLELVQSSFLGGLLSNLLLVLGMAFLVGPAEQEFHPMVAQVNSSLMMAAVAALVVPTILNGYLEERLPQGEELGVLLELSRVSSVVLILVYCVYLYFQFFSHKHYYVDGSPHGKDSCDSENPLPRPKIKMNLPVSLLILVLCTVLAYFTVEHLVSSLDGLASSHRSWLTLIIIPIISNAAEHTTAVVVARKGKLDLAMHVAVGSSVQIALGVIPGLVLVAWAMGRPLGMVFDPVQTVVLFFTVFLVKFTIEDGRSHYLSGVVLVAVYTLVAVWFWDVLDAGVIVQGVEVGCGA</sequence>
<evidence type="ECO:0000259" key="12">
    <source>
        <dbReference type="Pfam" id="PF01699"/>
    </source>
</evidence>
<dbReference type="GO" id="GO:0006874">
    <property type="term" value="P:intracellular calcium ion homeostasis"/>
    <property type="evidence" value="ECO:0007669"/>
    <property type="project" value="TreeGrafter"/>
</dbReference>
<evidence type="ECO:0000256" key="8">
    <source>
        <dbReference type="ARBA" id="ARBA00023065"/>
    </source>
</evidence>
<comment type="similarity">
    <text evidence="2 10">Belongs to the Ca(2+):cation antiporter (CaCA) (TC 2.A.19) family.</text>
</comment>
<dbReference type="Proteomes" id="UP001175211">
    <property type="component" value="Unassembled WGS sequence"/>
</dbReference>
<keyword evidence="10" id="KW-0050">Antiport</keyword>